<evidence type="ECO:0000313" key="1">
    <source>
        <dbReference type="EMBL" id="SJM30659.1"/>
    </source>
</evidence>
<keyword evidence="2" id="KW-1185">Reference proteome</keyword>
<dbReference type="EMBL" id="FUIG01000023">
    <property type="protein sequence ID" value="SJM30659.1"/>
    <property type="molecule type" value="Genomic_DNA"/>
</dbReference>
<reference evidence="2" key="1">
    <citation type="submission" date="2016-12" db="EMBL/GenBank/DDBJ databases">
        <authorList>
            <person name="Brunel B."/>
        </authorList>
    </citation>
    <scope>NUCLEOTIDE SEQUENCE [LARGE SCALE GENOMIC DNA]</scope>
</reference>
<proteinExistence type="predicted"/>
<name>A0A2P9AHQ4_9HYPH</name>
<protein>
    <submittedName>
        <fullName evidence="1">Uncharacterized protein</fullName>
    </submittedName>
</protein>
<organism evidence="1 2">
    <name type="scientific">Mesorhizobium delmotii</name>
    <dbReference type="NCBI Taxonomy" id="1631247"/>
    <lineage>
        <taxon>Bacteria</taxon>
        <taxon>Pseudomonadati</taxon>
        <taxon>Pseudomonadota</taxon>
        <taxon>Alphaproteobacteria</taxon>
        <taxon>Hyphomicrobiales</taxon>
        <taxon>Phyllobacteriaceae</taxon>
        <taxon>Mesorhizobium</taxon>
    </lineage>
</organism>
<dbReference type="Proteomes" id="UP000245698">
    <property type="component" value="Unassembled WGS sequence"/>
</dbReference>
<gene>
    <name evidence="1" type="ORF">BQ8482_170014</name>
</gene>
<dbReference type="AlphaFoldDB" id="A0A2P9AHQ4"/>
<evidence type="ECO:0000313" key="2">
    <source>
        <dbReference type="Proteomes" id="UP000245698"/>
    </source>
</evidence>
<sequence>MDCAWIGCARANPERAAIVVNMRMIVPSVFRFARGGSLGDHTTIVPDYGSRLSRIWPWWSVSRRAWSKHGTIPTGVHSP</sequence>
<accession>A0A2P9AHQ4</accession>